<comment type="caution">
    <text evidence="1">The sequence shown here is derived from an EMBL/GenBank/DDBJ whole genome shotgun (WGS) entry which is preliminary data.</text>
</comment>
<dbReference type="EMBL" id="DTGA01000104">
    <property type="protein sequence ID" value="HGB31118.1"/>
    <property type="molecule type" value="Genomic_DNA"/>
</dbReference>
<reference evidence="1" key="1">
    <citation type="journal article" date="2020" name="mSystems">
        <title>Genome- and Community-Level Interaction Insights into Carbon Utilization and Element Cycling Functions of Hydrothermarchaeota in Hydrothermal Sediment.</title>
        <authorList>
            <person name="Zhou Z."/>
            <person name="Liu Y."/>
            <person name="Xu W."/>
            <person name="Pan J."/>
            <person name="Luo Z.H."/>
            <person name="Li M."/>
        </authorList>
    </citation>
    <scope>NUCLEOTIDE SEQUENCE [LARGE SCALE GENOMIC DNA]</scope>
    <source>
        <strain evidence="1">SpSt-751</strain>
    </source>
</reference>
<sequence>MEEMVFLIIEKWKYLLNLQDWRIEVQFRKRGQKGAQIYPDYRYREAIIVICGKDIPLEEYILHELLHLVVGEMTELIFEFLKERITFQEENLILFEEDRLVEKLTRLFLKKYAIKRQNK</sequence>
<organism evidence="1">
    <name type="scientific">Dictyoglomus turgidum</name>
    <dbReference type="NCBI Taxonomy" id="513050"/>
    <lineage>
        <taxon>Bacteria</taxon>
        <taxon>Pseudomonadati</taxon>
        <taxon>Dictyoglomota</taxon>
        <taxon>Dictyoglomia</taxon>
        <taxon>Dictyoglomales</taxon>
        <taxon>Dictyoglomaceae</taxon>
        <taxon>Dictyoglomus</taxon>
    </lineage>
</organism>
<evidence type="ECO:0000313" key="1">
    <source>
        <dbReference type="EMBL" id="HGB31118.1"/>
    </source>
</evidence>
<protein>
    <recommendedName>
        <fullName evidence="2">ImmA/IrrE family metallo-endopeptidase</fullName>
    </recommendedName>
</protein>
<dbReference type="AlphaFoldDB" id="A0A7C3SNA5"/>
<accession>A0A7C3SNA5</accession>
<name>A0A7C3SNA5_9BACT</name>
<evidence type="ECO:0008006" key="2">
    <source>
        <dbReference type="Google" id="ProtNLM"/>
    </source>
</evidence>
<proteinExistence type="predicted"/>
<gene>
    <name evidence="1" type="ORF">ENV35_04505</name>
</gene>